<feature type="chain" id="PRO_5029781825" evidence="5">
    <location>
        <begin position="30"/>
        <end position="518"/>
    </location>
</feature>
<keyword evidence="8" id="KW-1185">Reference proteome</keyword>
<feature type="signal peptide" evidence="5">
    <location>
        <begin position="1"/>
        <end position="29"/>
    </location>
</feature>
<dbReference type="PROSITE" id="PS00523">
    <property type="entry name" value="SULFATASE_1"/>
    <property type="match status" value="1"/>
</dbReference>
<evidence type="ECO:0000313" key="8">
    <source>
        <dbReference type="Proteomes" id="UP000466586"/>
    </source>
</evidence>
<dbReference type="AlphaFoldDB" id="A0A7K1YBZ6"/>
<keyword evidence="2" id="KW-0479">Metal-binding</keyword>
<comment type="similarity">
    <text evidence="1">Belongs to the sulfatase family.</text>
</comment>
<dbReference type="PANTHER" id="PTHR42693:SF53">
    <property type="entry name" value="ENDO-4-O-SULFATASE"/>
    <property type="match status" value="1"/>
</dbReference>
<reference evidence="7 8" key="1">
    <citation type="submission" date="2019-11" db="EMBL/GenBank/DDBJ databases">
        <title>Pedobacter sp. HMF7647 Genome sequencing and assembly.</title>
        <authorList>
            <person name="Kang H."/>
            <person name="Kim H."/>
            <person name="Joh K."/>
        </authorList>
    </citation>
    <scope>NUCLEOTIDE SEQUENCE [LARGE SCALE GENOMIC DNA]</scope>
    <source>
        <strain evidence="7 8">HMF7647</strain>
    </source>
</reference>
<dbReference type="GO" id="GO:0046872">
    <property type="term" value="F:metal ion binding"/>
    <property type="evidence" value="ECO:0007669"/>
    <property type="project" value="UniProtKB-KW"/>
</dbReference>
<keyword evidence="4" id="KW-0106">Calcium</keyword>
<gene>
    <name evidence="7" type="ORF">GS399_12975</name>
</gene>
<comment type="caution">
    <text evidence="7">The sequence shown here is derived from an EMBL/GenBank/DDBJ whole genome shotgun (WGS) entry which is preliminary data.</text>
</comment>
<proteinExistence type="inferred from homology"/>
<dbReference type="InterPro" id="IPR024607">
    <property type="entry name" value="Sulfatase_CS"/>
</dbReference>
<keyword evidence="5" id="KW-0732">Signal</keyword>
<evidence type="ECO:0000256" key="3">
    <source>
        <dbReference type="ARBA" id="ARBA00022801"/>
    </source>
</evidence>
<evidence type="ECO:0000256" key="2">
    <source>
        <dbReference type="ARBA" id="ARBA00022723"/>
    </source>
</evidence>
<protein>
    <submittedName>
        <fullName evidence="7">Sulfatase-like hydrolase/transferase</fullName>
    </submittedName>
</protein>
<keyword evidence="7" id="KW-0808">Transferase</keyword>
<evidence type="ECO:0000259" key="6">
    <source>
        <dbReference type="Pfam" id="PF00884"/>
    </source>
</evidence>
<dbReference type="InterPro" id="IPR017850">
    <property type="entry name" value="Alkaline_phosphatase_core_sf"/>
</dbReference>
<evidence type="ECO:0000256" key="4">
    <source>
        <dbReference type="ARBA" id="ARBA00022837"/>
    </source>
</evidence>
<organism evidence="7 8">
    <name type="scientific">Hufsiella arboris</name>
    <dbReference type="NCBI Taxonomy" id="2695275"/>
    <lineage>
        <taxon>Bacteria</taxon>
        <taxon>Pseudomonadati</taxon>
        <taxon>Bacteroidota</taxon>
        <taxon>Sphingobacteriia</taxon>
        <taxon>Sphingobacteriales</taxon>
        <taxon>Sphingobacteriaceae</taxon>
        <taxon>Hufsiella</taxon>
    </lineage>
</organism>
<dbReference type="Proteomes" id="UP000466586">
    <property type="component" value="Unassembled WGS sequence"/>
</dbReference>
<dbReference type="Gene3D" id="3.40.720.10">
    <property type="entry name" value="Alkaline Phosphatase, subunit A"/>
    <property type="match status" value="1"/>
</dbReference>
<feature type="domain" description="Sulfatase N-terminal" evidence="6">
    <location>
        <begin position="38"/>
        <end position="402"/>
    </location>
</feature>
<accession>A0A7K1YBZ6</accession>
<sequence>MKKNRRLISKLFTWSATVVFSLSVNLAGADEKPKGKRPNIVLIVADDLGYNDLSSYGNKLISTPNIDALVKEGTNFSQGYVSAPICSPSRAGLMTGRYQQRFGYEFFAATPETWGVQDQAHAEASKKALQKFGVFYTIDGLDLAAYNKTPQGLPASEITIASLLKNAGYKTGIIGKWNLGETQDFIPEKYGFDYHYGFLSGGSRYGSTDDVDLVVKDLPHLYWNAQIIKYGKGPVKLRKNNEVISTTEYLTTRFGDEAASFIEANKADPFFLYVPFNAPHDPLMAKKEDFAGVTTTRDSTKRVYEAMVKSLDDAVGTITKKLSDLGLDKNTLIIFTSDNGGAMYTHVYDNKPLRAGKATHFEGGIRVPYIAKYPGTIPASKIYNNPVSTLDFLPTIAAAAGVKLPEHVFYDGVNLLPFVNGKVTGIPHQTLYWRSGWAKAIRSGDYKLYINEKEHKKLLFNIKEDLSEQHDLSQKNPDKVSELNTRLLQWEKTLAPPAWPSVWYMEYKNGDEVNYFPI</sequence>
<dbReference type="CDD" id="cd16144">
    <property type="entry name" value="ARS_like"/>
    <property type="match status" value="1"/>
</dbReference>
<name>A0A7K1YBZ6_9SPHI</name>
<dbReference type="EMBL" id="WVHT01000005">
    <property type="protein sequence ID" value="MXV51891.1"/>
    <property type="molecule type" value="Genomic_DNA"/>
</dbReference>
<dbReference type="PANTHER" id="PTHR42693">
    <property type="entry name" value="ARYLSULFATASE FAMILY MEMBER"/>
    <property type="match status" value="1"/>
</dbReference>
<keyword evidence="3 7" id="KW-0378">Hydrolase</keyword>
<dbReference type="InterPro" id="IPR050738">
    <property type="entry name" value="Sulfatase"/>
</dbReference>
<evidence type="ECO:0000313" key="7">
    <source>
        <dbReference type="EMBL" id="MXV51891.1"/>
    </source>
</evidence>
<dbReference type="Gene3D" id="3.30.1120.10">
    <property type="match status" value="1"/>
</dbReference>
<evidence type="ECO:0000256" key="5">
    <source>
        <dbReference type="SAM" id="SignalP"/>
    </source>
</evidence>
<dbReference type="GO" id="GO:0016740">
    <property type="term" value="F:transferase activity"/>
    <property type="evidence" value="ECO:0007669"/>
    <property type="project" value="UniProtKB-KW"/>
</dbReference>
<dbReference type="RefSeq" id="WP_160845061.1">
    <property type="nucleotide sequence ID" value="NZ_WVHT01000005.1"/>
</dbReference>
<dbReference type="SUPFAM" id="SSF53649">
    <property type="entry name" value="Alkaline phosphatase-like"/>
    <property type="match status" value="1"/>
</dbReference>
<dbReference type="Pfam" id="PF00884">
    <property type="entry name" value="Sulfatase"/>
    <property type="match status" value="1"/>
</dbReference>
<dbReference type="GO" id="GO:0004065">
    <property type="term" value="F:arylsulfatase activity"/>
    <property type="evidence" value="ECO:0007669"/>
    <property type="project" value="TreeGrafter"/>
</dbReference>
<evidence type="ECO:0000256" key="1">
    <source>
        <dbReference type="ARBA" id="ARBA00008779"/>
    </source>
</evidence>
<dbReference type="InterPro" id="IPR000917">
    <property type="entry name" value="Sulfatase_N"/>
</dbReference>